<evidence type="ECO:0000256" key="1">
    <source>
        <dbReference type="SAM" id="MobiDB-lite"/>
    </source>
</evidence>
<feature type="compositionally biased region" description="Low complexity" evidence="1">
    <location>
        <begin position="64"/>
        <end position="74"/>
    </location>
</feature>
<protein>
    <submittedName>
        <fullName evidence="2">Uncharacterized protein</fullName>
    </submittedName>
</protein>
<accession>A0A9P6SLM5</accession>
<feature type="region of interest" description="Disordered" evidence="1">
    <location>
        <begin position="26"/>
        <end position="141"/>
    </location>
</feature>
<feature type="compositionally biased region" description="Basic and acidic residues" evidence="1">
    <location>
        <begin position="108"/>
        <end position="125"/>
    </location>
</feature>
<sequence length="141" mass="14946">MSPAYLVRLALRPRTLCAPSRFQFKTSEIRPLSQSPYLSFPKKGAEDRNEINTESSEHTKSSTDADAAQQDQAAYDPNTTSPEAEMESAGDGKKGSGNPLEVSGANKDVSKQRKPDEGGAEKSPKESGSQSGGGSPKKNGS</sequence>
<gene>
    <name evidence="2" type="ORF">D0Z07_7975</name>
</gene>
<proteinExistence type="predicted"/>
<dbReference type="AlphaFoldDB" id="A0A9P6SLM5"/>
<evidence type="ECO:0000313" key="3">
    <source>
        <dbReference type="Proteomes" id="UP000785200"/>
    </source>
</evidence>
<reference evidence="2" key="1">
    <citation type="submission" date="2019-07" db="EMBL/GenBank/DDBJ databases">
        <title>Hyphodiscus hymeniophilus genome sequencing and assembly.</title>
        <authorList>
            <person name="Kramer G."/>
            <person name="Nodwell J."/>
        </authorList>
    </citation>
    <scope>NUCLEOTIDE SEQUENCE</scope>
    <source>
        <strain evidence="2">ATCC 34498</strain>
    </source>
</reference>
<evidence type="ECO:0000313" key="2">
    <source>
        <dbReference type="EMBL" id="KAG0646028.1"/>
    </source>
</evidence>
<organism evidence="2 3">
    <name type="scientific">Hyphodiscus hymeniophilus</name>
    <dbReference type="NCBI Taxonomy" id="353542"/>
    <lineage>
        <taxon>Eukaryota</taxon>
        <taxon>Fungi</taxon>
        <taxon>Dikarya</taxon>
        <taxon>Ascomycota</taxon>
        <taxon>Pezizomycotina</taxon>
        <taxon>Leotiomycetes</taxon>
        <taxon>Helotiales</taxon>
        <taxon>Hyphodiscaceae</taxon>
        <taxon>Hyphodiscus</taxon>
    </lineage>
</organism>
<keyword evidence="3" id="KW-1185">Reference proteome</keyword>
<comment type="caution">
    <text evidence="2">The sequence shown here is derived from an EMBL/GenBank/DDBJ whole genome shotgun (WGS) entry which is preliminary data.</text>
</comment>
<dbReference type="EMBL" id="VNKQ01000017">
    <property type="protein sequence ID" value="KAG0646028.1"/>
    <property type="molecule type" value="Genomic_DNA"/>
</dbReference>
<dbReference type="PANTHER" id="PTHR42090">
    <property type="match status" value="1"/>
</dbReference>
<dbReference type="OrthoDB" id="4220319at2759"/>
<dbReference type="PANTHER" id="PTHR42090:SF1">
    <property type="match status" value="1"/>
</dbReference>
<name>A0A9P6SLM5_9HELO</name>
<feature type="compositionally biased region" description="Basic and acidic residues" evidence="1">
    <location>
        <begin position="43"/>
        <end position="63"/>
    </location>
</feature>
<dbReference type="Proteomes" id="UP000785200">
    <property type="component" value="Unassembled WGS sequence"/>
</dbReference>